<keyword evidence="2" id="KW-1185">Reference proteome</keyword>
<dbReference type="EMBL" id="CP036425">
    <property type="protein sequence ID" value="QDU34291.1"/>
    <property type="molecule type" value="Genomic_DNA"/>
</dbReference>
<dbReference type="KEGG" id="pcor:KS4_23580"/>
<dbReference type="Proteomes" id="UP000317369">
    <property type="component" value="Chromosome"/>
</dbReference>
<sequence>MSDKSNTMADDEVRKTLIQALGWRVEAGPNGIGSILITPDGKDCGCSSGDVDSFWEDRIEYHRRSSDPLTDANALLAVERKVFSINEFWPAGRFSLWLGYKQAIFEMLEMKPRDMIICEAATFSAPTATKARALADVLLALAIKERGE</sequence>
<name>A0A517YVN1_9BACT</name>
<accession>A0A517YVN1</accession>
<reference evidence="1 2" key="1">
    <citation type="submission" date="2019-02" db="EMBL/GenBank/DDBJ databases">
        <title>Deep-cultivation of Planctomycetes and their phenomic and genomic characterization uncovers novel biology.</title>
        <authorList>
            <person name="Wiegand S."/>
            <person name="Jogler M."/>
            <person name="Boedeker C."/>
            <person name="Pinto D."/>
            <person name="Vollmers J."/>
            <person name="Rivas-Marin E."/>
            <person name="Kohn T."/>
            <person name="Peeters S.H."/>
            <person name="Heuer A."/>
            <person name="Rast P."/>
            <person name="Oberbeckmann S."/>
            <person name="Bunk B."/>
            <person name="Jeske O."/>
            <person name="Meyerdierks A."/>
            <person name="Storesund J.E."/>
            <person name="Kallscheuer N."/>
            <person name="Luecker S."/>
            <person name="Lage O.M."/>
            <person name="Pohl T."/>
            <person name="Merkel B.J."/>
            <person name="Hornburger P."/>
            <person name="Mueller R.-W."/>
            <person name="Bruemmer F."/>
            <person name="Labrenz M."/>
            <person name="Spormann A.M."/>
            <person name="Op den Camp H."/>
            <person name="Overmann J."/>
            <person name="Amann R."/>
            <person name="Jetten M.S.M."/>
            <person name="Mascher T."/>
            <person name="Medema M.H."/>
            <person name="Devos D.P."/>
            <person name="Kaster A.-K."/>
            <person name="Ovreas L."/>
            <person name="Rohde M."/>
            <person name="Galperin M.Y."/>
            <person name="Jogler C."/>
        </authorList>
    </citation>
    <scope>NUCLEOTIDE SEQUENCE [LARGE SCALE GENOMIC DNA]</scope>
    <source>
        <strain evidence="1 2">KS4</strain>
    </source>
</reference>
<evidence type="ECO:0000313" key="2">
    <source>
        <dbReference type="Proteomes" id="UP000317369"/>
    </source>
</evidence>
<protein>
    <submittedName>
        <fullName evidence="1">Uncharacterized protein</fullName>
    </submittedName>
</protein>
<organism evidence="1 2">
    <name type="scientific">Poriferisphaera corsica</name>
    <dbReference type="NCBI Taxonomy" id="2528020"/>
    <lineage>
        <taxon>Bacteria</taxon>
        <taxon>Pseudomonadati</taxon>
        <taxon>Planctomycetota</taxon>
        <taxon>Phycisphaerae</taxon>
        <taxon>Phycisphaerales</taxon>
        <taxon>Phycisphaeraceae</taxon>
        <taxon>Poriferisphaera</taxon>
    </lineage>
</organism>
<proteinExistence type="predicted"/>
<dbReference type="AlphaFoldDB" id="A0A517YVN1"/>
<evidence type="ECO:0000313" key="1">
    <source>
        <dbReference type="EMBL" id="QDU34291.1"/>
    </source>
</evidence>
<dbReference type="RefSeq" id="WP_145078008.1">
    <property type="nucleotide sequence ID" value="NZ_CP036425.1"/>
</dbReference>
<gene>
    <name evidence="1" type="ORF">KS4_23580</name>
</gene>